<keyword evidence="2 4" id="KW-0238">DNA-binding</keyword>
<dbReference type="Pfam" id="PF00440">
    <property type="entry name" value="TetR_N"/>
    <property type="match status" value="1"/>
</dbReference>
<evidence type="ECO:0000256" key="4">
    <source>
        <dbReference type="PROSITE-ProRule" id="PRU00335"/>
    </source>
</evidence>
<dbReference type="PRINTS" id="PR00455">
    <property type="entry name" value="HTHTETR"/>
</dbReference>
<proteinExistence type="predicted"/>
<feature type="DNA-binding region" description="H-T-H motif" evidence="4">
    <location>
        <begin position="31"/>
        <end position="50"/>
    </location>
</feature>
<dbReference type="InterPro" id="IPR050109">
    <property type="entry name" value="HTH-type_TetR-like_transc_reg"/>
</dbReference>
<dbReference type="InterPro" id="IPR023772">
    <property type="entry name" value="DNA-bd_HTH_TetR-type_CS"/>
</dbReference>
<dbReference type="InterPro" id="IPR047923">
    <property type="entry name" value="ArpA-like"/>
</dbReference>
<reference evidence="7" key="1">
    <citation type="journal article" date="2019" name="Int. J. Syst. Evol. Microbiol.">
        <title>The Global Catalogue of Microorganisms (GCM) 10K type strain sequencing project: providing services to taxonomists for standard genome sequencing and annotation.</title>
        <authorList>
            <consortium name="The Broad Institute Genomics Platform"/>
            <consortium name="The Broad Institute Genome Sequencing Center for Infectious Disease"/>
            <person name="Wu L."/>
            <person name="Ma J."/>
        </authorList>
    </citation>
    <scope>NUCLEOTIDE SEQUENCE [LARGE SCALE GENOMIC DNA]</scope>
    <source>
        <strain evidence="7">JCM 9091</strain>
    </source>
</reference>
<accession>A0ABP6LXL1</accession>
<dbReference type="SUPFAM" id="SSF48498">
    <property type="entry name" value="Tetracyclin repressor-like, C-terminal domain"/>
    <property type="match status" value="1"/>
</dbReference>
<dbReference type="PROSITE" id="PS01081">
    <property type="entry name" value="HTH_TETR_1"/>
    <property type="match status" value="1"/>
</dbReference>
<evidence type="ECO:0000256" key="1">
    <source>
        <dbReference type="ARBA" id="ARBA00023015"/>
    </source>
</evidence>
<dbReference type="EMBL" id="BAAAUF010000048">
    <property type="protein sequence ID" value="GAA3059699.1"/>
    <property type="molecule type" value="Genomic_DNA"/>
</dbReference>
<dbReference type="PANTHER" id="PTHR30055">
    <property type="entry name" value="HTH-TYPE TRANSCRIPTIONAL REGULATOR RUTR"/>
    <property type="match status" value="1"/>
</dbReference>
<dbReference type="SUPFAM" id="SSF46689">
    <property type="entry name" value="Homeodomain-like"/>
    <property type="match status" value="1"/>
</dbReference>
<organism evidence="6 7">
    <name type="scientific">Streptomyces glomeratus</name>
    <dbReference type="NCBI Taxonomy" id="284452"/>
    <lineage>
        <taxon>Bacteria</taxon>
        <taxon>Bacillati</taxon>
        <taxon>Actinomycetota</taxon>
        <taxon>Actinomycetes</taxon>
        <taxon>Kitasatosporales</taxon>
        <taxon>Streptomycetaceae</taxon>
        <taxon>Streptomyces</taxon>
    </lineage>
</organism>
<gene>
    <name evidence="6" type="ORF">GCM10010448_48780</name>
</gene>
<dbReference type="RefSeq" id="WP_234511470.1">
    <property type="nucleotide sequence ID" value="NZ_BAAAUF010000048.1"/>
</dbReference>
<dbReference type="PANTHER" id="PTHR30055:SF234">
    <property type="entry name" value="HTH-TYPE TRANSCRIPTIONAL REGULATOR BETI"/>
    <property type="match status" value="1"/>
</dbReference>
<dbReference type="Gene3D" id="1.10.357.10">
    <property type="entry name" value="Tetracycline Repressor, domain 2"/>
    <property type="match status" value="1"/>
</dbReference>
<evidence type="ECO:0000313" key="7">
    <source>
        <dbReference type="Proteomes" id="UP001501532"/>
    </source>
</evidence>
<dbReference type="PROSITE" id="PS50977">
    <property type="entry name" value="HTH_TETR_2"/>
    <property type="match status" value="1"/>
</dbReference>
<dbReference type="InterPro" id="IPR001647">
    <property type="entry name" value="HTH_TetR"/>
</dbReference>
<feature type="domain" description="HTH tetR-type" evidence="5">
    <location>
        <begin position="8"/>
        <end position="68"/>
    </location>
</feature>
<keyword evidence="1" id="KW-0805">Transcription regulation</keyword>
<dbReference type="InterPro" id="IPR036271">
    <property type="entry name" value="Tet_transcr_reg_TetR-rel_C_sf"/>
</dbReference>
<dbReference type="NCBIfam" id="NF041196">
    <property type="entry name" value="ScbR_bind_reg"/>
    <property type="match status" value="1"/>
</dbReference>
<name>A0ABP6LXL1_9ACTN</name>
<sequence>MAKQERAVRTRNALIQSAAELFTKDGFEAVSLSMISSRAGVSNGALHFHFPSKAALSAAVRDAAARRFGRITSAERPPPQYGGSLQSLVDTSHALLQGLRHDVVLRAGFDLGDGARDAGRGGDLHERWHAWVEDAVVRAAHEGLLSDVAPRDLVATVVGATVGFAALGEYDVRWLSHTTLTRFWSLLLPRIASAPALRGVVAAGRRAEAS</sequence>
<evidence type="ECO:0000256" key="2">
    <source>
        <dbReference type="ARBA" id="ARBA00023125"/>
    </source>
</evidence>
<dbReference type="InterPro" id="IPR009057">
    <property type="entry name" value="Homeodomain-like_sf"/>
</dbReference>
<dbReference type="Proteomes" id="UP001501532">
    <property type="component" value="Unassembled WGS sequence"/>
</dbReference>
<evidence type="ECO:0000256" key="3">
    <source>
        <dbReference type="ARBA" id="ARBA00023163"/>
    </source>
</evidence>
<comment type="caution">
    <text evidence="6">The sequence shown here is derived from an EMBL/GenBank/DDBJ whole genome shotgun (WGS) entry which is preliminary data.</text>
</comment>
<keyword evidence="7" id="KW-1185">Reference proteome</keyword>
<protein>
    <submittedName>
        <fullName evidence="6">ScbR family autoregulator-binding transcription factor</fullName>
    </submittedName>
</protein>
<keyword evidence="3" id="KW-0804">Transcription</keyword>
<evidence type="ECO:0000313" key="6">
    <source>
        <dbReference type="EMBL" id="GAA3059699.1"/>
    </source>
</evidence>
<evidence type="ECO:0000259" key="5">
    <source>
        <dbReference type="PROSITE" id="PS50977"/>
    </source>
</evidence>